<accession>A0ACC1CV45</accession>
<reference evidence="1 2" key="1">
    <citation type="journal article" date="2021" name="Front. Genet.">
        <title>Chromosome-Level Genome Assembly Reveals Significant Gene Expansion in the Toll and IMD Signaling Pathways of Dendrolimus kikuchii.</title>
        <authorList>
            <person name="Zhou J."/>
            <person name="Wu P."/>
            <person name="Xiong Z."/>
            <person name="Liu N."/>
            <person name="Zhao N."/>
            <person name="Ji M."/>
            <person name="Qiu Y."/>
            <person name="Yang B."/>
        </authorList>
    </citation>
    <scope>NUCLEOTIDE SEQUENCE [LARGE SCALE GENOMIC DNA]</scope>
    <source>
        <strain evidence="1">Ann1</strain>
    </source>
</reference>
<dbReference type="Proteomes" id="UP000824533">
    <property type="component" value="Linkage Group LG15"/>
</dbReference>
<gene>
    <name evidence="1" type="ORF">K1T71_008644</name>
</gene>
<name>A0ACC1CV45_9NEOP</name>
<sequence>MNLMRKLRGAASSASSDSSDSATSSSHVQLGLMHLKKLFAEYTHPPQPLTEDEKDKQLYNMLPLFCKVFGSSASSEMNEKFWDILSFCQQVSKLMVSEIRKRASNQSTEEASCAIAKFLEIENCEESSNGWMLLSTLNLLAAGDQSLIQVMTTAAIPSTLVKCLYLFFDLPEIPESEADVQDGNSDFTPRERRILLQKIFVQVLVRLCSHPFPCEELARKDDLSLLFSAITSWCAPYNIMWRKSAAEVLMTLSRHGLTQSVVHYIHNKGCVGLCIENMQKIPELTPLEVVEMFVAVFCFLKDSSDVSQLLLDDFRSCHGYLFLSEFLLKLEEERVSGSEARAALRNLVLMISSLCACGFSELRPTRANTEIFQLQGFVLPQPSTPGQAVRNVQAFQVLQSVFMKSNSPALCCTILDAISSVYHADNANYFILENQNTLSQFSERIYTKNKEIQEKFFELLEFIVFQLNFVPCKELISLSLLLKANKSRTCSTLCMKTLLNILKHNAIFKDVYREVGMLEVFVTCLSRYAAYLKDKQILEEEKIKSDTNSDVAEKASNESPKVPERRKRLSSRHDSLINDPNLDSEEEELGSLVMDGLTALLNGNVNNCNVFRECGGAKCVHGMVVYETCRNKALGVVRELIVSGSGEEDMSQLLCGMHAAPNDALRLKLHILKALLACLRDSHRTRTIFRKVSGFVYVTSVLVSLEGKLKGEEIMDRDMLQLIHIVFYTISTAMRFEPANAKFFQHEVCSTILCDTIRLLGCFISDTELQNDTETGDTELYEVFHEIFTGNILEMTFSENVPVVFIHACIVLRLLYDVALDSFDKPSFCGSLNVKSPSLTRQSSAINENKPAGRTAPLNLSSGGPNTGEAWVVHAGVVIVLAKLIPALPRPEEHENHARAMRDYLAHVLKSLVRSERNQQVMCGAGLAGVVLRVCGAALRCERHPLHSPAMYMLERLAAHALRPIELREFLRMGNPLNCVAPEGGQVCKPGGPVPLTRIKTLVSMTTPRDYRSQNSCTSPPFVEFDMSVEGFGCLYLPSIAPQSANLNPLGTQDTTTLGGIGSGDRVFPPQTGLTYSTWICVEKYSDPRTDPHCVRLLTLVRNVNNNSRDEHLVCLTVVLSARDKAIIVSTQETLVPHNVGEWEPEGSGDCGARVWCPDLQHEGQWHHLVLVLNRAVLKNSSFSLYLDGQHMHSGKLHYVSANPGGGAATLSGASSVYCVVGTPPQWRRYSRLLWRQGPALLAEDVLPAQSVSIIYQLGPHYVGTLQAPPAPTQNQEPLAPLVAEEKVVFGINARAVSQLTLAKIRKVYSKNDNKAIAKQLGMSSHENATPIRILHNSAGHLMGPARCLGGTVVGYLGVRVFCSKPAAIMIDTVGGCSVLLGLIAMAQDVECLYAGVKALVCVVRSNKAAQAEMDRRKGYQTLAMLLKRKKQLLNSHILHLIFGLVGTVDSQKETSSIPNLTAFQDLICELEVWLGAPGGLIKSLLEHLLELATETAHRTHNLRTMRELQLVSKLLYIINDVKVVSTRNVLIQLLAALLGGQPRPSDLLCLGQFMAYTLPLPSQTERGVNLKESDCEKESEGDIIILRNKCFNVIHGLLFTARNLVNTIVCEEISRVLGMDWLLSFLQENVHPSTALWALRIIVILCSGQGQQSAIMQRFREGVGNGGWLRHTEMIATPQQAGVVLTAAVHSHSHLHMPLLHTSGFTLLAWLVLGHLQIPELYYLLFGLTLGQPMRAVGATGAERAVSVERVWGAAWGAAAPSRQSSAAVAARISLCPEAVAILLAAVRALIHADKVSTPDWLVEHPVNIIQVLFSLYNTLPDFMPIMMTAEVLTALAATLFPPNSADDIHMAICESGESSGASTPGSEKEIVITNSCAALTQHPARQGVMDFLRVIVLDSLPLNVSGKTAPVIDLVLDASPPNSTSQQQIEYQTEVLTTLMENLLNTELFGSESNISNVCYLAARLVDKLWQGQLSRDPHEVFDFIVKLVAQAKKKSSVISLEGLHHCLNRTILFLLSRSTDSIADQMSVLEALHKLTTNRLLIFGAGNHELEFIGSLTYCLLQLSANMKIALDSHMRTTWHVNPSGDLESRDDKLTTHQGRNLMAGAARRVWEELYACKKPAIEEVFKVTLVQPLGNARAPDLTAVREQLNESAHKLWITYIDTERKAVYRIPWELHNQIQSKIQKVTGGLTRLASRTKVKKEESAKQRINPPRDHALAYMQDHVQLVRQAWAGQLASAANTTAHTTRYVQAEWEGAWRELTRERALWGPPRGSSLDKWALDSTEGPCRMRKMLRRNHRFYQHYPYRPDLQNPDNKQLKYKVAQSLDSKEYYRVYQQWRTPGTLGETEGVESTDVQSFEEQVPTNRDASLEVTNEEGSPSDLVSSGVVSRGTQQLSAEANEDGPDNEDEDEQPTPPPDNQTLLRLLEHHEKITHMFRCARIQGLDTTEGLLLFGREHCYVIDGFTLLKNREIRDLDSCPDDYEPILPSQGIQRSNQRQCSKFLYEDIREVHKRRYLLQPIALEVFSSDGRNYLLAFPRKVRNKVYSRFTALATGMADSAAGSVAGQRRGVAVEQPAGLLASLIGDTSVTQRWLRGEISNFQYLMHLNTLAGRSYNDLMQYPVFPWILADYDSMELDLNEPATFRDLTKPMGAQSSDRLEQFRKRYKEWDDPHGETPPYHYGTHYSSAMIVCSYLVRMEPFTQHFLRLQGGHFDLADRMFHSIKEAWNSASRHNMADVKELIPEFFYLPEFLVNSNNFDLGSKQSGVALGDVVLPPWARGDPREFIRLHRAALESDFVSHRLHHWIDLVFGYKQQGQPAIDAFNVFHHLFYEGNVDIYNIDDPLKKNATIGFINNFGQIPKQLFKKAHPSKKMSQRSSTILDPNNIIPSQGITPPEKLFFHNLENLRPSLQPVKEVKGPVGQILYTDKAILAVEQNKVLMPPAYNKYVAWGFADHSLRIGNYDNDKALFVCESVAQACGEIVACVCPSAKTIVTAGTSTVVTVWQYWARRRRLAVKVCLYGHEEAVTCLAASPAYNLVVSGSRDGMAILWDAERGAFVRQLLPPHASPSVSMPPVSALAIDDLTGDIATCSGSWLYAWSINGELLGSVDTAGGRERTQQVLCVAFSQTREWDPLNVLITGSSDGVVRMWSIGYVADTAEDQIDSIETGSVDPVSSVDIEKEDDANKVSIQENEEIPEAQAKELSETKDTGQSETEVAIKRVEALVKQMSLSQENEGNLVKSGSESSLSDACETTSAKESSRRHEEKDICSDSEERQYCETNEDREQIDSCDEAKQSYDNEKDLEDDKDNLTHRSKLHKQGNVVLRRKSKGNPLYRKSGGSIGDSAESGSTESTSLETVEGGLRPSKSDTSLTDSFVVVSAPDSPAKPVRVSQPTTIAQTDTGVKWLRRLMLRGKLTMHTAFERRDNACPAPVTAVAAARSGRGLAVGDARGRIFRWSAPDMSSAAGAKGGPADHWIRDDNAPYCTQCQVRFTALERRHHCRECGAVFCGRCSRYEAPVRRLRALRPVRVCQACHDHISTNR</sequence>
<evidence type="ECO:0000313" key="1">
    <source>
        <dbReference type="EMBL" id="KAJ0175485.1"/>
    </source>
</evidence>
<comment type="caution">
    <text evidence="1">The sequence shown here is derived from an EMBL/GenBank/DDBJ whole genome shotgun (WGS) entry which is preliminary data.</text>
</comment>
<organism evidence="1 2">
    <name type="scientific">Dendrolimus kikuchii</name>
    <dbReference type="NCBI Taxonomy" id="765133"/>
    <lineage>
        <taxon>Eukaryota</taxon>
        <taxon>Metazoa</taxon>
        <taxon>Ecdysozoa</taxon>
        <taxon>Arthropoda</taxon>
        <taxon>Hexapoda</taxon>
        <taxon>Insecta</taxon>
        <taxon>Pterygota</taxon>
        <taxon>Neoptera</taxon>
        <taxon>Endopterygota</taxon>
        <taxon>Lepidoptera</taxon>
        <taxon>Glossata</taxon>
        <taxon>Ditrysia</taxon>
        <taxon>Bombycoidea</taxon>
        <taxon>Lasiocampidae</taxon>
        <taxon>Dendrolimus</taxon>
    </lineage>
</organism>
<proteinExistence type="predicted"/>
<protein>
    <submittedName>
        <fullName evidence="1">Uncharacterized protein</fullName>
    </submittedName>
</protein>
<dbReference type="EMBL" id="CM034401">
    <property type="protein sequence ID" value="KAJ0175485.1"/>
    <property type="molecule type" value="Genomic_DNA"/>
</dbReference>
<keyword evidence="2" id="KW-1185">Reference proteome</keyword>
<evidence type="ECO:0000313" key="2">
    <source>
        <dbReference type="Proteomes" id="UP000824533"/>
    </source>
</evidence>